<keyword evidence="8 12" id="KW-0238">DNA-binding</keyword>
<comment type="catalytic activity">
    <reaction evidence="10 12">
        <text>ATP + H2O = ADP + phosphate + H(+)</text>
        <dbReference type="Rhea" id="RHEA:13065"/>
        <dbReference type="ChEBI" id="CHEBI:15377"/>
        <dbReference type="ChEBI" id="CHEBI:15378"/>
        <dbReference type="ChEBI" id="CHEBI:30616"/>
        <dbReference type="ChEBI" id="CHEBI:43474"/>
        <dbReference type="ChEBI" id="CHEBI:456216"/>
        <dbReference type="EC" id="5.6.2.3"/>
    </reaction>
</comment>
<evidence type="ECO:0000256" key="11">
    <source>
        <dbReference type="NCBIfam" id="TIGR00665"/>
    </source>
</evidence>
<dbReference type="GO" id="GO:0016887">
    <property type="term" value="F:ATP hydrolysis activity"/>
    <property type="evidence" value="ECO:0007669"/>
    <property type="project" value="RHEA"/>
</dbReference>
<keyword evidence="6 12" id="KW-0347">Helicase</keyword>
<dbReference type="InterPro" id="IPR007694">
    <property type="entry name" value="DNA_helicase_DnaB-like_C"/>
</dbReference>
<comment type="function">
    <text evidence="12">The main replicative DNA helicase, it participates in initiation and elongation during chromosome replication. Travels ahead of the DNA replisome, separating dsDNA into templates for DNA synthesis. A processive ATP-dependent 5'-3' DNA helicase it has DNA-dependent ATPase activity.</text>
</comment>
<proteinExistence type="inferred from homology"/>
<comment type="caution">
    <text evidence="14">The sequence shown here is derived from an EMBL/GenBank/DDBJ whole genome shotgun (WGS) entry which is preliminary data.</text>
</comment>
<evidence type="ECO:0000313" key="14">
    <source>
        <dbReference type="EMBL" id="OHA57412.1"/>
    </source>
</evidence>
<dbReference type="SUPFAM" id="SSF52540">
    <property type="entry name" value="P-loop containing nucleoside triphosphate hydrolases"/>
    <property type="match status" value="1"/>
</dbReference>
<keyword evidence="3 12" id="KW-0235">DNA replication</keyword>
<dbReference type="InterPro" id="IPR007693">
    <property type="entry name" value="DNA_helicase_DnaB-like_N"/>
</dbReference>
<dbReference type="PANTHER" id="PTHR30153:SF2">
    <property type="entry name" value="REPLICATIVE DNA HELICASE"/>
    <property type="match status" value="1"/>
</dbReference>
<dbReference type="NCBIfam" id="TIGR00665">
    <property type="entry name" value="DnaB"/>
    <property type="match status" value="1"/>
</dbReference>
<dbReference type="CDD" id="cd00984">
    <property type="entry name" value="DnaB_C"/>
    <property type="match status" value="1"/>
</dbReference>
<dbReference type="Proteomes" id="UP000176494">
    <property type="component" value="Unassembled WGS sequence"/>
</dbReference>
<evidence type="ECO:0000256" key="7">
    <source>
        <dbReference type="ARBA" id="ARBA00022840"/>
    </source>
</evidence>
<dbReference type="GO" id="GO:1990077">
    <property type="term" value="C:primosome complex"/>
    <property type="evidence" value="ECO:0007669"/>
    <property type="project" value="UniProtKB-UniRule"/>
</dbReference>
<dbReference type="GO" id="GO:0005524">
    <property type="term" value="F:ATP binding"/>
    <property type="evidence" value="ECO:0007669"/>
    <property type="project" value="UniProtKB-UniRule"/>
</dbReference>
<keyword evidence="7 12" id="KW-0067">ATP-binding</keyword>
<dbReference type="Pfam" id="PF00772">
    <property type="entry name" value="DnaB"/>
    <property type="match status" value="1"/>
</dbReference>
<dbReference type="PANTHER" id="PTHR30153">
    <property type="entry name" value="REPLICATIVE DNA HELICASE DNAB"/>
    <property type="match status" value="1"/>
</dbReference>
<comment type="similarity">
    <text evidence="1 12">Belongs to the helicase family. DnaB subfamily.</text>
</comment>
<keyword evidence="9" id="KW-0413">Isomerase</keyword>
<dbReference type="STRING" id="1802435.A2114_00715"/>
<dbReference type="InterPro" id="IPR007692">
    <property type="entry name" value="DNA_helicase_DnaB"/>
</dbReference>
<feature type="domain" description="SF4 helicase" evidence="13">
    <location>
        <begin position="184"/>
        <end position="449"/>
    </location>
</feature>
<dbReference type="SUPFAM" id="SSF48024">
    <property type="entry name" value="N-terminal domain of DnaB helicase"/>
    <property type="match status" value="1"/>
</dbReference>
<organism evidence="14 15">
    <name type="scientific">Candidatus Vogelbacteria bacterium GWA1_51_14</name>
    <dbReference type="NCBI Taxonomy" id="1802435"/>
    <lineage>
        <taxon>Bacteria</taxon>
        <taxon>Candidatus Vogeliibacteriota</taxon>
    </lineage>
</organism>
<keyword evidence="2 12" id="KW-0639">Primosome</keyword>
<dbReference type="PROSITE" id="PS51199">
    <property type="entry name" value="SF4_HELICASE"/>
    <property type="match status" value="1"/>
</dbReference>
<dbReference type="FunFam" id="1.10.860.10:FF:000001">
    <property type="entry name" value="Replicative DNA helicase"/>
    <property type="match status" value="1"/>
</dbReference>
<dbReference type="InterPro" id="IPR027417">
    <property type="entry name" value="P-loop_NTPase"/>
</dbReference>
<protein>
    <recommendedName>
        <fullName evidence="11 12">Replicative DNA helicase</fullName>
        <ecNumber evidence="11 12">5.6.2.3</ecNumber>
    </recommendedName>
</protein>
<name>A0A1G2QBP5_9BACT</name>
<dbReference type="GO" id="GO:0005829">
    <property type="term" value="C:cytosol"/>
    <property type="evidence" value="ECO:0007669"/>
    <property type="project" value="TreeGrafter"/>
</dbReference>
<evidence type="ECO:0000256" key="12">
    <source>
        <dbReference type="RuleBase" id="RU362085"/>
    </source>
</evidence>
<keyword evidence="5 12" id="KW-0378">Hydrolase</keyword>
<dbReference type="InterPro" id="IPR036185">
    <property type="entry name" value="DNA_heli_DnaB-like_N_sf"/>
</dbReference>
<evidence type="ECO:0000256" key="5">
    <source>
        <dbReference type="ARBA" id="ARBA00022801"/>
    </source>
</evidence>
<keyword evidence="4 12" id="KW-0547">Nucleotide-binding</keyword>
<dbReference type="InterPro" id="IPR016136">
    <property type="entry name" value="DNA_helicase_N/primase_C"/>
</dbReference>
<dbReference type="AlphaFoldDB" id="A0A1G2QBP5"/>
<gene>
    <name evidence="14" type="ORF">A2114_00715</name>
</gene>
<evidence type="ECO:0000256" key="2">
    <source>
        <dbReference type="ARBA" id="ARBA00022515"/>
    </source>
</evidence>
<dbReference type="EMBL" id="MHTG01000014">
    <property type="protein sequence ID" value="OHA57412.1"/>
    <property type="molecule type" value="Genomic_DNA"/>
</dbReference>
<evidence type="ECO:0000256" key="6">
    <source>
        <dbReference type="ARBA" id="ARBA00022806"/>
    </source>
</evidence>
<evidence type="ECO:0000313" key="15">
    <source>
        <dbReference type="Proteomes" id="UP000176494"/>
    </source>
</evidence>
<evidence type="ECO:0000256" key="10">
    <source>
        <dbReference type="ARBA" id="ARBA00048954"/>
    </source>
</evidence>
<evidence type="ECO:0000256" key="4">
    <source>
        <dbReference type="ARBA" id="ARBA00022741"/>
    </source>
</evidence>
<evidence type="ECO:0000259" key="13">
    <source>
        <dbReference type="PROSITE" id="PS51199"/>
    </source>
</evidence>
<dbReference type="GO" id="GO:0003677">
    <property type="term" value="F:DNA binding"/>
    <property type="evidence" value="ECO:0007669"/>
    <property type="project" value="UniProtKB-UniRule"/>
</dbReference>
<dbReference type="Gene3D" id="3.40.50.300">
    <property type="entry name" value="P-loop containing nucleotide triphosphate hydrolases"/>
    <property type="match status" value="1"/>
</dbReference>
<dbReference type="GO" id="GO:0006269">
    <property type="term" value="P:DNA replication, synthesis of primer"/>
    <property type="evidence" value="ECO:0007669"/>
    <property type="project" value="UniProtKB-UniRule"/>
</dbReference>
<dbReference type="GO" id="GO:0043139">
    <property type="term" value="F:5'-3' DNA helicase activity"/>
    <property type="evidence" value="ECO:0007669"/>
    <property type="project" value="UniProtKB-EC"/>
</dbReference>
<dbReference type="EC" id="5.6.2.3" evidence="11 12"/>
<evidence type="ECO:0000256" key="3">
    <source>
        <dbReference type="ARBA" id="ARBA00022705"/>
    </source>
</evidence>
<evidence type="ECO:0000256" key="9">
    <source>
        <dbReference type="ARBA" id="ARBA00023235"/>
    </source>
</evidence>
<dbReference type="Pfam" id="PF03796">
    <property type="entry name" value="DnaB_C"/>
    <property type="match status" value="1"/>
</dbReference>
<accession>A0A1G2QBP5</accession>
<evidence type="ECO:0000256" key="8">
    <source>
        <dbReference type="ARBA" id="ARBA00023125"/>
    </source>
</evidence>
<dbReference type="Gene3D" id="1.10.860.10">
    <property type="entry name" value="DNAb Helicase, Chain A"/>
    <property type="match status" value="1"/>
</dbReference>
<reference evidence="14 15" key="1">
    <citation type="journal article" date="2016" name="Nat. Commun.">
        <title>Thousands of microbial genomes shed light on interconnected biogeochemical processes in an aquifer system.</title>
        <authorList>
            <person name="Anantharaman K."/>
            <person name="Brown C.T."/>
            <person name="Hug L.A."/>
            <person name="Sharon I."/>
            <person name="Castelle C.J."/>
            <person name="Probst A.J."/>
            <person name="Thomas B.C."/>
            <person name="Singh A."/>
            <person name="Wilkins M.J."/>
            <person name="Karaoz U."/>
            <person name="Brodie E.L."/>
            <person name="Williams K.H."/>
            <person name="Hubbard S.S."/>
            <person name="Banfield J.F."/>
        </authorList>
    </citation>
    <scope>NUCLEOTIDE SEQUENCE [LARGE SCALE GENOMIC DNA]</scope>
</reference>
<evidence type="ECO:0000256" key="1">
    <source>
        <dbReference type="ARBA" id="ARBA00008428"/>
    </source>
</evidence>
<sequence length="454" mass="50847">MATDTKPLVRLGARIPPQDLTAEQALLGAILIKPRGIPEVADTVAAEHFYAEKHRIIYQAMIDLDKRGEPIDLITLTSNLKERKKLDEIGGGSYLGELVNLVPSANNLKRYGDIVAKKAALRRLIASAGDILDLGYNEEEDVDSVFERAEQLIHGLANFSRRTYLAVKDTLSEAWERLDRLHKSTDELRGVPSGFRDIDNLLAGFQKSDLVILAARPSVGKTSLALDFIRHAACRLNVPTAIFSLEMSSQQLVDRLLAAEAHVDSWKLRTGKIGSDEEFARIRDAMDTLAKSPIFIDDEPSNNIMKMRSVARRLKSEHNLGLIVVDYLQLMIPRRETDSMVQMVTEISRSLKGLARELEVPVIALSQLSRAVEQRGGKPRLSDLRDSGSIEQDADVVMFIHREDRTNEESDRKNVAEILVEKHRNGPTGRCELYFDDKRTSFTTIEKSDFGSFS</sequence>